<gene>
    <name evidence="2" type="ORF">BDU57DRAFT_319244</name>
</gene>
<dbReference type="AlphaFoldDB" id="A0A6A5QEC6"/>
<reference evidence="2" key="1">
    <citation type="journal article" date="2020" name="Stud. Mycol.">
        <title>101 Dothideomycetes genomes: a test case for predicting lifestyles and emergence of pathogens.</title>
        <authorList>
            <person name="Haridas S."/>
            <person name="Albert R."/>
            <person name="Binder M."/>
            <person name="Bloem J."/>
            <person name="Labutti K."/>
            <person name="Salamov A."/>
            <person name="Andreopoulos B."/>
            <person name="Baker S."/>
            <person name="Barry K."/>
            <person name="Bills G."/>
            <person name="Bluhm B."/>
            <person name="Cannon C."/>
            <person name="Castanera R."/>
            <person name="Culley D."/>
            <person name="Daum C."/>
            <person name="Ezra D."/>
            <person name="Gonzalez J."/>
            <person name="Henrissat B."/>
            <person name="Kuo A."/>
            <person name="Liang C."/>
            <person name="Lipzen A."/>
            <person name="Lutzoni F."/>
            <person name="Magnuson J."/>
            <person name="Mondo S."/>
            <person name="Nolan M."/>
            <person name="Ohm R."/>
            <person name="Pangilinan J."/>
            <person name="Park H.-J."/>
            <person name="Ramirez L."/>
            <person name="Alfaro M."/>
            <person name="Sun H."/>
            <person name="Tritt A."/>
            <person name="Yoshinaga Y."/>
            <person name="Zwiers L.-H."/>
            <person name="Turgeon B."/>
            <person name="Goodwin S."/>
            <person name="Spatafora J."/>
            <person name="Crous P."/>
            <person name="Grigoriev I."/>
        </authorList>
    </citation>
    <scope>NUCLEOTIDE SEQUENCE</scope>
    <source>
        <strain evidence="2">HMLAC05119</strain>
    </source>
</reference>
<sequence length="193" mass="21550">MHLFCILLDSRRYAQPLPMLHSARQHEAVPLLPLRWHLGVRRGVGEAASSADQRAFSTTLSTLQHSGLTCIAPLLLRMLLLAACKLLSYSDFCCFLPASPSLTEAYSDQLPAPMPPKLPAPPAAPTAHQTMASQRLPHREPTTKAEAMDELREVLRSVAGRPAYSPVARLLVPHCSLLQLQRIQQRRRQQQRR</sequence>
<organism evidence="2 3">
    <name type="scientific">Ampelomyces quisqualis</name>
    <name type="common">Powdery mildew agent</name>
    <dbReference type="NCBI Taxonomy" id="50730"/>
    <lineage>
        <taxon>Eukaryota</taxon>
        <taxon>Fungi</taxon>
        <taxon>Dikarya</taxon>
        <taxon>Ascomycota</taxon>
        <taxon>Pezizomycotina</taxon>
        <taxon>Dothideomycetes</taxon>
        <taxon>Pleosporomycetidae</taxon>
        <taxon>Pleosporales</taxon>
        <taxon>Pleosporineae</taxon>
        <taxon>Phaeosphaeriaceae</taxon>
        <taxon>Ampelomyces</taxon>
    </lineage>
</organism>
<evidence type="ECO:0000313" key="2">
    <source>
        <dbReference type="EMBL" id="KAF1913699.1"/>
    </source>
</evidence>
<dbReference type="Proteomes" id="UP000800096">
    <property type="component" value="Unassembled WGS sequence"/>
</dbReference>
<keyword evidence="3" id="KW-1185">Reference proteome</keyword>
<evidence type="ECO:0000313" key="3">
    <source>
        <dbReference type="Proteomes" id="UP000800096"/>
    </source>
</evidence>
<name>A0A6A5QEC6_AMPQU</name>
<proteinExistence type="predicted"/>
<dbReference type="EMBL" id="ML979138">
    <property type="protein sequence ID" value="KAF1913699.1"/>
    <property type="molecule type" value="Genomic_DNA"/>
</dbReference>
<accession>A0A6A5QEC6</accession>
<feature type="region of interest" description="Disordered" evidence="1">
    <location>
        <begin position="121"/>
        <end position="141"/>
    </location>
</feature>
<evidence type="ECO:0000256" key="1">
    <source>
        <dbReference type="SAM" id="MobiDB-lite"/>
    </source>
</evidence>
<protein>
    <submittedName>
        <fullName evidence="2">Uncharacterized protein</fullName>
    </submittedName>
</protein>